<organism evidence="1 2">
    <name type="scientific">Archangium lansingense</name>
    <dbReference type="NCBI Taxonomy" id="2995310"/>
    <lineage>
        <taxon>Bacteria</taxon>
        <taxon>Pseudomonadati</taxon>
        <taxon>Myxococcota</taxon>
        <taxon>Myxococcia</taxon>
        <taxon>Myxococcales</taxon>
        <taxon>Cystobacterineae</taxon>
        <taxon>Archangiaceae</taxon>
        <taxon>Archangium</taxon>
    </lineage>
</organism>
<evidence type="ECO:0000313" key="2">
    <source>
        <dbReference type="Proteomes" id="UP001207654"/>
    </source>
</evidence>
<evidence type="ECO:0000313" key="1">
    <source>
        <dbReference type="EMBL" id="MCY1073217.1"/>
    </source>
</evidence>
<accession>A0ABT3ZUX9</accession>
<dbReference type="InterPro" id="IPR030916">
    <property type="entry name" value="ELWxxDGT_rpt"/>
</dbReference>
<sequence length="571" mass="61427">MSRQHSWLRLAGACVLFAACGPVGEPEVVTSEAESSGVEAPSVPRTEALEVASDSSGCACQPPILVSKRPPHPDGPAAGTFFALNGRLLSFTTQDTLGGALWALVEREDAGCGEPTWDTLLLKHGFVRLLLAQDFAIAGRTLYFTANDEVHGFELWKTDGTPEGTVLVKDIIQAQGGGSMPRDFFLVGETLYFTAEDGVHGRELWKSDGTARGTRLVEDIRPGPVGSEPFGMVRVGEQSILFTADDGSHGREPWRSDGTRRGTRLIEDIHPGPEGSEPSSLSVVAPHLVLFTADDGEHGRELWKSDGTPGGTRLVEDIRPGPEGSNRLEYFSTRFTVVGPRLYFSADDGEHGQELWKSDGTPGGTRLVEDIRPGPEGSVPAGLKPLGGQLFFSADDGTHGREPWRSDGTASGTLLLADVFPGTGSSSPSGFPAPGRVFFYATSPDFGQELWATDGSRKGTHLVKDIRPGPASAFPRYPSDPIPVDGGLIFSAFTDEHGDEPWWTDGTREGTSMMELFPGPTSSTPFEFMRVGEWVYFTADAGVHDWEVWALPVACFPKTGGREALRTRGPW</sequence>
<dbReference type="RefSeq" id="WP_267532233.1">
    <property type="nucleotide sequence ID" value="NZ_JAPNKA010000001.1"/>
</dbReference>
<proteinExistence type="predicted"/>
<gene>
    <name evidence="1" type="ORF">OV287_01845</name>
</gene>
<evidence type="ECO:0008006" key="3">
    <source>
        <dbReference type="Google" id="ProtNLM"/>
    </source>
</evidence>
<name>A0ABT3ZUX9_9BACT</name>
<protein>
    <recommendedName>
        <fullName evidence="3">ELWxxDGT repeat protein</fullName>
    </recommendedName>
</protein>
<dbReference type="Proteomes" id="UP001207654">
    <property type="component" value="Unassembled WGS sequence"/>
</dbReference>
<comment type="caution">
    <text evidence="1">The sequence shown here is derived from an EMBL/GenBank/DDBJ whole genome shotgun (WGS) entry which is preliminary data.</text>
</comment>
<dbReference type="PROSITE" id="PS51257">
    <property type="entry name" value="PROKAR_LIPOPROTEIN"/>
    <property type="match status" value="1"/>
</dbReference>
<keyword evidence="2" id="KW-1185">Reference proteome</keyword>
<reference evidence="1 2" key="1">
    <citation type="submission" date="2022-11" db="EMBL/GenBank/DDBJ databases">
        <title>Minimal conservation of predation-associated metabolite biosynthetic gene clusters underscores biosynthetic potential of Myxococcota including descriptions for ten novel species: Archangium lansinium sp. nov., Myxococcus landrumus sp. nov., Nannocystis bai.</title>
        <authorList>
            <person name="Ahearne A."/>
            <person name="Stevens C."/>
            <person name="Phillips K."/>
        </authorList>
    </citation>
    <scope>NUCLEOTIDE SEQUENCE [LARGE SCALE GENOMIC DNA]</scope>
    <source>
        <strain evidence="1 2">MIWBW</strain>
    </source>
</reference>
<dbReference type="NCBIfam" id="TIGR04534">
    <property type="entry name" value="ELWxxDGT_rpt"/>
    <property type="match status" value="6"/>
</dbReference>
<dbReference type="EMBL" id="JAPNKA010000001">
    <property type="protein sequence ID" value="MCY1073217.1"/>
    <property type="molecule type" value="Genomic_DNA"/>
</dbReference>